<dbReference type="Proteomes" id="UP000294194">
    <property type="component" value="Unassembled WGS sequence"/>
</dbReference>
<protein>
    <submittedName>
        <fullName evidence="3">Uncharacterized protein</fullName>
    </submittedName>
</protein>
<evidence type="ECO:0000313" key="3">
    <source>
        <dbReference type="EMBL" id="TBN57129.1"/>
    </source>
</evidence>
<keyword evidence="4" id="KW-1185">Reference proteome</keyword>
<dbReference type="EMBL" id="SISG01000001">
    <property type="protein sequence ID" value="TBN57129.1"/>
    <property type="molecule type" value="Genomic_DNA"/>
</dbReference>
<sequence>MSSAFTLQDSLSLSDLRTFVARAGRVEDGSVRLIATNGVLAVYAAVLYPSGLLDESPTVLGLRTFAIVDDADSAPTVFDAVVPVGSLLGRLERLEGEVRDAAAPVTVTLPMQVHTVTWAAISPPRGGWTPLAPLPSDVLDASARAGIEEIATAIPTGTGEQIVHRVRSEVWARPIAGHQHVPAGAAFAAFGLGFLATPAPNAAPDAEPETVRVYETGPWTRLSTKRGHVLVKRRAWSLAQ</sequence>
<evidence type="ECO:0000259" key="1">
    <source>
        <dbReference type="Pfam" id="PF26035"/>
    </source>
</evidence>
<reference evidence="4" key="1">
    <citation type="submission" date="2019-02" db="EMBL/GenBank/DDBJ databases">
        <title>Glaciihabitans arcticus sp. nov., a psychrotolerant bacterium isolated from polar soil.</title>
        <authorList>
            <person name="Dahal R.H."/>
        </authorList>
    </citation>
    <scope>NUCLEOTIDE SEQUENCE [LARGE SCALE GENOMIC DNA]</scope>
    <source>
        <strain evidence="4">RP-3-7</strain>
    </source>
</reference>
<dbReference type="AlphaFoldDB" id="A0A4V2JEW1"/>
<name>A0A4V2JEW1_9MICO</name>
<comment type="caution">
    <text evidence="3">The sequence shown here is derived from an EMBL/GenBank/DDBJ whole genome shotgun (WGS) entry which is preliminary data.</text>
</comment>
<dbReference type="RefSeq" id="WP_130981240.1">
    <property type="nucleotide sequence ID" value="NZ_SISG01000001.1"/>
</dbReference>
<dbReference type="Pfam" id="PF26035">
    <property type="entry name" value="DUF8010"/>
    <property type="match status" value="1"/>
</dbReference>
<gene>
    <name evidence="3" type="ORF">EYE40_06775</name>
</gene>
<dbReference type="InterPro" id="IPR058323">
    <property type="entry name" value="DUF8010"/>
</dbReference>
<evidence type="ECO:0000259" key="2">
    <source>
        <dbReference type="Pfam" id="PF26572"/>
    </source>
</evidence>
<dbReference type="InterPro" id="IPR058498">
    <property type="entry name" value="DUF8185"/>
</dbReference>
<accession>A0A4V2JEW1</accession>
<organism evidence="3 4">
    <name type="scientific">Glaciihabitans arcticus</name>
    <dbReference type="NCBI Taxonomy" id="2668039"/>
    <lineage>
        <taxon>Bacteria</taxon>
        <taxon>Bacillati</taxon>
        <taxon>Actinomycetota</taxon>
        <taxon>Actinomycetes</taxon>
        <taxon>Micrococcales</taxon>
        <taxon>Microbacteriaceae</taxon>
        <taxon>Glaciihabitans</taxon>
    </lineage>
</organism>
<dbReference type="Pfam" id="PF26572">
    <property type="entry name" value="DUF8185"/>
    <property type="match status" value="1"/>
</dbReference>
<proteinExistence type="predicted"/>
<evidence type="ECO:0000313" key="4">
    <source>
        <dbReference type="Proteomes" id="UP000294194"/>
    </source>
</evidence>
<feature type="domain" description="DUF8010" evidence="1">
    <location>
        <begin position="3"/>
        <end position="107"/>
    </location>
</feature>
<feature type="domain" description="DUF8185" evidence="2">
    <location>
        <begin position="123"/>
        <end position="235"/>
    </location>
</feature>